<gene>
    <name evidence="1" type="ORF">SAMN05444390_1011196</name>
</gene>
<evidence type="ECO:0000313" key="1">
    <source>
        <dbReference type="EMBL" id="SEG04095.1"/>
    </source>
</evidence>
<sequence>MPSVLRILFFCRHNSVRAPLAAALAESIAAPKVEAFCAGLDALPMTPEVESTIVNLTGAAPKVVAELADLSAEGIGLIVVLSDKTHASPAIGAKLDEYFTDTEVVEWDMPAPTDDEDIKHLEIELAERLRLMFLARHLL</sequence>
<protein>
    <submittedName>
        <fullName evidence="1">Protein-tyrosine-phosphatase</fullName>
    </submittedName>
</protein>
<dbReference type="SUPFAM" id="SSF52788">
    <property type="entry name" value="Phosphotyrosine protein phosphatases I"/>
    <property type="match status" value="1"/>
</dbReference>
<proteinExistence type="predicted"/>
<dbReference type="InterPro" id="IPR036196">
    <property type="entry name" value="Ptyr_pPase_sf"/>
</dbReference>
<accession>A0A1H5WXW5</accession>
<dbReference type="EMBL" id="FNVQ01000001">
    <property type="protein sequence ID" value="SEG04095.1"/>
    <property type="molecule type" value="Genomic_DNA"/>
</dbReference>
<evidence type="ECO:0000313" key="2">
    <source>
        <dbReference type="Proteomes" id="UP000236745"/>
    </source>
</evidence>
<name>A0A1H5WXW5_9GAMM</name>
<dbReference type="Proteomes" id="UP000236745">
    <property type="component" value="Unassembled WGS sequence"/>
</dbReference>
<dbReference type="OrthoDB" id="9793058at2"/>
<dbReference type="RefSeq" id="WP_104002118.1">
    <property type="nucleotide sequence ID" value="NZ_FNVQ01000001.1"/>
</dbReference>
<keyword evidence="2" id="KW-1185">Reference proteome</keyword>
<dbReference type="Gene3D" id="3.40.50.2300">
    <property type="match status" value="1"/>
</dbReference>
<organism evidence="1 2">
    <name type="scientific">Marinobacterium lutimaris</name>
    <dbReference type="NCBI Taxonomy" id="568106"/>
    <lineage>
        <taxon>Bacteria</taxon>
        <taxon>Pseudomonadati</taxon>
        <taxon>Pseudomonadota</taxon>
        <taxon>Gammaproteobacteria</taxon>
        <taxon>Oceanospirillales</taxon>
        <taxon>Oceanospirillaceae</taxon>
        <taxon>Marinobacterium</taxon>
    </lineage>
</organism>
<dbReference type="AlphaFoldDB" id="A0A1H5WXW5"/>
<reference evidence="1 2" key="1">
    <citation type="submission" date="2016-10" db="EMBL/GenBank/DDBJ databases">
        <authorList>
            <person name="de Groot N.N."/>
        </authorList>
    </citation>
    <scope>NUCLEOTIDE SEQUENCE [LARGE SCALE GENOMIC DNA]</scope>
    <source>
        <strain evidence="1 2">DSM 22012</strain>
    </source>
</reference>